<proteinExistence type="predicted"/>
<evidence type="ECO:0000313" key="3">
    <source>
        <dbReference type="Proteomes" id="UP000237271"/>
    </source>
</evidence>
<dbReference type="OrthoDB" id="10449007at2759"/>
<evidence type="ECO:0008006" key="4">
    <source>
        <dbReference type="Google" id="ProtNLM"/>
    </source>
</evidence>
<keyword evidence="3" id="KW-1185">Reference proteome</keyword>
<sequence>MGFSSITKILILFASLTLYVNATPNLRIEAPEHATRELTGGTLSSLVNVAVKLPIPRKVYEKLKQIRWHSTKTQ</sequence>
<evidence type="ECO:0000256" key="1">
    <source>
        <dbReference type="SAM" id="SignalP"/>
    </source>
</evidence>
<reference evidence="2 3" key="1">
    <citation type="journal article" date="2017" name="Genome Biol. Evol.">
        <title>Phytophthora megakarya and P. palmivora, closely related causal agents of cacao black pod rot, underwent increases in genome sizes and gene numbers by different mechanisms.</title>
        <authorList>
            <person name="Ali S.S."/>
            <person name="Shao J."/>
            <person name="Lary D.J."/>
            <person name="Kronmiller B."/>
            <person name="Shen D."/>
            <person name="Strem M.D."/>
            <person name="Amoako-Attah I."/>
            <person name="Akrofi A.Y."/>
            <person name="Begoude B.A."/>
            <person name="Ten Hoopen G.M."/>
            <person name="Coulibaly K."/>
            <person name="Kebe B.I."/>
            <person name="Melnick R.L."/>
            <person name="Guiltinan M.J."/>
            <person name="Tyler B.M."/>
            <person name="Meinhardt L.W."/>
            <person name="Bailey B.A."/>
        </authorList>
    </citation>
    <scope>NUCLEOTIDE SEQUENCE [LARGE SCALE GENOMIC DNA]</scope>
    <source>
        <strain evidence="3">sbr112.9</strain>
    </source>
</reference>
<gene>
    <name evidence="2" type="ORF">PHPALM_16096</name>
</gene>
<keyword evidence="1" id="KW-0732">Signal</keyword>
<feature type="signal peptide" evidence="1">
    <location>
        <begin position="1"/>
        <end position="22"/>
    </location>
</feature>
<feature type="chain" id="PRO_5015165227" description="RxLR effector" evidence="1">
    <location>
        <begin position="23"/>
        <end position="74"/>
    </location>
</feature>
<accession>A0A2P4XQQ6</accession>
<protein>
    <recommendedName>
        <fullName evidence="4">RxLR effector</fullName>
    </recommendedName>
</protein>
<name>A0A2P4XQQ6_9STRA</name>
<organism evidence="2 3">
    <name type="scientific">Phytophthora palmivora</name>
    <dbReference type="NCBI Taxonomy" id="4796"/>
    <lineage>
        <taxon>Eukaryota</taxon>
        <taxon>Sar</taxon>
        <taxon>Stramenopiles</taxon>
        <taxon>Oomycota</taxon>
        <taxon>Peronosporomycetes</taxon>
        <taxon>Peronosporales</taxon>
        <taxon>Peronosporaceae</taxon>
        <taxon>Phytophthora</taxon>
    </lineage>
</organism>
<comment type="caution">
    <text evidence="2">The sequence shown here is derived from an EMBL/GenBank/DDBJ whole genome shotgun (WGS) entry which is preliminary data.</text>
</comment>
<dbReference type="Proteomes" id="UP000237271">
    <property type="component" value="Unassembled WGS sequence"/>
</dbReference>
<dbReference type="AlphaFoldDB" id="A0A2P4XQQ6"/>
<dbReference type="EMBL" id="NCKW01008627">
    <property type="protein sequence ID" value="POM67829.1"/>
    <property type="molecule type" value="Genomic_DNA"/>
</dbReference>
<evidence type="ECO:0000313" key="2">
    <source>
        <dbReference type="EMBL" id="POM67829.1"/>
    </source>
</evidence>